<name>A0A1J5PRE3_9ZZZZ</name>
<dbReference type="AlphaFoldDB" id="A0A1J5PRE3"/>
<dbReference type="Gene3D" id="3.40.366.10">
    <property type="entry name" value="Malonyl-Coenzyme A Acyl Carrier Protein, domain 2"/>
    <property type="match status" value="1"/>
</dbReference>
<dbReference type="InterPro" id="IPR050858">
    <property type="entry name" value="Mal-CoA-ACP_Trans/PKS_FabD"/>
</dbReference>
<dbReference type="EMBL" id="MLJW01002761">
    <property type="protein sequence ID" value="OIQ73722.1"/>
    <property type="molecule type" value="Genomic_DNA"/>
</dbReference>
<comment type="catalytic activity">
    <reaction evidence="4">
        <text>holo-[ACP] + malonyl-CoA = malonyl-[ACP] + CoA</text>
        <dbReference type="Rhea" id="RHEA:41792"/>
        <dbReference type="Rhea" id="RHEA-COMP:9623"/>
        <dbReference type="Rhea" id="RHEA-COMP:9685"/>
        <dbReference type="ChEBI" id="CHEBI:57287"/>
        <dbReference type="ChEBI" id="CHEBI:57384"/>
        <dbReference type="ChEBI" id="CHEBI:64479"/>
        <dbReference type="ChEBI" id="CHEBI:78449"/>
        <dbReference type="EC" id="2.3.1.39"/>
    </reaction>
</comment>
<reference evidence="6" key="1">
    <citation type="submission" date="2016-10" db="EMBL/GenBank/DDBJ databases">
        <title>Sequence of Gallionella enrichment culture.</title>
        <authorList>
            <person name="Poehlein A."/>
            <person name="Muehling M."/>
            <person name="Daniel R."/>
        </authorList>
    </citation>
    <scope>NUCLEOTIDE SEQUENCE</scope>
</reference>
<evidence type="ECO:0000256" key="4">
    <source>
        <dbReference type="ARBA" id="ARBA00048462"/>
    </source>
</evidence>
<proteinExistence type="predicted"/>
<dbReference type="SUPFAM" id="SSF52151">
    <property type="entry name" value="FabD/lysophospholipase-like"/>
    <property type="match status" value="1"/>
</dbReference>
<dbReference type="GO" id="GO:0005829">
    <property type="term" value="C:cytosol"/>
    <property type="evidence" value="ECO:0007669"/>
    <property type="project" value="TreeGrafter"/>
</dbReference>
<dbReference type="InterPro" id="IPR016035">
    <property type="entry name" value="Acyl_Trfase/lysoPLipase"/>
</dbReference>
<dbReference type="InterPro" id="IPR014043">
    <property type="entry name" value="Acyl_transferase_dom"/>
</dbReference>
<dbReference type="GO" id="GO:0004314">
    <property type="term" value="F:[acyl-carrier-protein] S-malonyltransferase activity"/>
    <property type="evidence" value="ECO:0007669"/>
    <property type="project" value="UniProtKB-EC"/>
</dbReference>
<evidence type="ECO:0000256" key="2">
    <source>
        <dbReference type="ARBA" id="ARBA00022679"/>
    </source>
</evidence>
<keyword evidence="2 6" id="KW-0808">Transferase</keyword>
<feature type="domain" description="Malonyl-CoA:ACP transacylase (MAT)" evidence="5">
    <location>
        <begin position="18"/>
        <end position="289"/>
    </location>
</feature>
<dbReference type="SMART" id="SM00827">
    <property type="entry name" value="PKS_AT"/>
    <property type="match status" value="1"/>
</dbReference>
<sequence>MNRSASWLLTLSLGVKAMFTGVSSPMLLLMEPRSFGGMAARTWSSTRATTRSVSSSRMPAGVRTCSFISPTSTEGKKSRPMTSSRPELMARKAMATASALTATGMTAVLGGDREEVLASIAAHGLTAANENGAGQIVAAGTMEQLATFAANPPAGARLRELAVAGAFHTHHMSPAVDRLSYLAKSVTVKDPIIRFISNKDGAVVHHGREVLDRIIGQIASPVRWDLCMRTLGDLGVTAIIEVPPAGTLTGLIKRALPNVELLALKTPDDLPAARDLIARHGAPSSFDNEPTWRLIVSPFKGTFHPLDIELGSELAKNAAIGRIESRSESVIMTTEHGGVLIEWLAEEGDPVSPGQPLARLHPTGQPDN</sequence>
<dbReference type="InterPro" id="IPR011053">
    <property type="entry name" value="Single_hybrid_motif"/>
</dbReference>
<evidence type="ECO:0000313" key="6">
    <source>
        <dbReference type="EMBL" id="OIQ73722.1"/>
    </source>
</evidence>
<protein>
    <recommendedName>
        <fullName evidence="1">[acyl-carrier-protein] S-malonyltransferase</fullName>
        <ecNumber evidence="1">2.3.1.39</ecNumber>
    </recommendedName>
</protein>
<dbReference type="Gene3D" id="2.40.50.100">
    <property type="match status" value="1"/>
</dbReference>
<dbReference type="PANTHER" id="PTHR42681">
    <property type="entry name" value="MALONYL-COA-ACYL CARRIER PROTEIN TRANSACYLASE, MITOCHONDRIAL"/>
    <property type="match status" value="1"/>
</dbReference>
<evidence type="ECO:0000256" key="1">
    <source>
        <dbReference type="ARBA" id="ARBA00013258"/>
    </source>
</evidence>
<comment type="caution">
    <text evidence="6">The sequence shown here is derived from an EMBL/GenBank/DDBJ whole genome shotgun (WGS) entry which is preliminary data.</text>
</comment>
<dbReference type="InterPro" id="IPR001227">
    <property type="entry name" value="Ac_transferase_dom_sf"/>
</dbReference>
<dbReference type="Gene3D" id="3.30.70.250">
    <property type="entry name" value="Malonyl-CoA ACP transacylase, ACP-binding"/>
    <property type="match status" value="1"/>
</dbReference>
<dbReference type="GO" id="GO:0006633">
    <property type="term" value="P:fatty acid biosynthetic process"/>
    <property type="evidence" value="ECO:0007669"/>
    <property type="project" value="TreeGrafter"/>
</dbReference>
<dbReference type="EC" id="2.3.1.39" evidence="1"/>
<accession>A0A1J5PRE3</accession>
<evidence type="ECO:0000256" key="3">
    <source>
        <dbReference type="ARBA" id="ARBA00023315"/>
    </source>
</evidence>
<dbReference type="SUPFAM" id="SSF51230">
    <property type="entry name" value="Single hybrid motif"/>
    <property type="match status" value="1"/>
</dbReference>
<organism evidence="6">
    <name type="scientific">mine drainage metagenome</name>
    <dbReference type="NCBI Taxonomy" id="410659"/>
    <lineage>
        <taxon>unclassified sequences</taxon>
        <taxon>metagenomes</taxon>
        <taxon>ecological metagenomes</taxon>
    </lineage>
</organism>
<dbReference type="PANTHER" id="PTHR42681:SF1">
    <property type="entry name" value="MALONYL-COA-ACYL CARRIER PROTEIN TRANSACYLASE, MITOCHONDRIAL"/>
    <property type="match status" value="1"/>
</dbReference>
<keyword evidence="3 6" id="KW-0012">Acyltransferase</keyword>
<gene>
    <name evidence="6" type="primary">fabD_12</name>
    <name evidence="6" type="ORF">GALL_446380</name>
</gene>
<evidence type="ECO:0000259" key="5">
    <source>
        <dbReference type="SMART" id="SM00827"/>
    </source>
</evidence>